<dbReference type="InterPro" id="IPR028146">
    <property type="entry name" value="PRKCSH_N"/>
</dbReference>
<dbReference type="PANTHER" id="PTHR12630:SF1">
    <property type="entry name" value="GLUCOSIDASE 2 SUBUNIT BETA"/>
    <property type="match status" value="1"/>
</dbReference>
<evidence type="ECO:0000313" key="3">
    <source>
        <dbReference type="EMBL" id="KCW90912.1"/>
    </source>
</evidence>
<dbReference type="Pfam" id="PF12999">
    <property type="entry name" value="PRKCSH-like"/>
    <property type="match status" value="1"/>
</dbReference>
<dbReference type="Gramene" id="KCW90912">
    <property type="protein sequence ID" value="KCW90912"/>
    <property type="gene ID" value="EUGRSUZ_A02946"/>
</dbReference>
<dbReference type="AlphaFoldDB" id="A0A059DKJ0"/>
<feature type="chain" id="PRO_5001575430" description="Glucosidase II beta subunit N-terminal domain-containing protein" evidence="1">
    <location>
        <begin position="27"/>
        <end position="124"/>
    </location>
</feature>
<keyword evidence="1" id="KW-0732">Signal</keyword>
<dbReference type="PANTHER" id="PTHR12630">
    <property type="entry name" value="N-LINKED OLIGOSACCHARIDE PROCESSING"/>
    <property type="match status" value="1"/>
</dbReference>
<name>A0A059DKJ0_EUCGR</name>
<gene>
    <name evidence="3" type="ORF">EUGRSUZ_A02946</name>
</gene>
<protein>
    <recommendedName>
        <fullName evidence="2">Glucosidase II beta subunit N-terminal domain-containing protein</fullName>
    </recommendedName>
</protein>
<feature type="signal peptide" evidence="1">
    <location>
        <begin position="1"/>
        <end position="26"/>
    </location>
</feature>
<evidence type="ECO:0000259" key="2">
    <source>
        <dbReference type="Pfam" id="PF12999"/>
    </source>
</evidence>
<dbReference type="eggNOG" id="KOG2397">
    <property type="taxonomic scope" value="Eukaryota"/>
</dbReference>
<accession>A0A059DKJ0</accession>
<organism evidence="3">
    <name type="scientific">Eucalyptus grandis</name>
    <name type="common">Flooded gum</name>
    <dbReference type="NCBI Taxonomy" id="71139"/>
    <lineage>
        <taxon>Eukaryota</taxon>
        <taxon>Viridiplantae</taxon>
        <taxon>Streptophyta</taxon>
        <taxon>Embryophyta</taxon>
        <taxon>Tracheophyta</taxon>
        <taxon>Spermatophyta</taxon>
        <taxon>Magnoliopsida</taxon>
        <taxon>eudicotyledons</taxon>
        <taxon>Gunneridae</taxon>
        <taxon>Pentapetalae</taxon>
        <taxon>rosids</taxon>
        <taxon>malvids</taxon>
        <taxon>Myrtales</taxon>
        <taxon>Myrtaceae</taxon>
        <taxon>Myrtoideae</taxon>
        <taxon>Eucalypteae</taxon>
        <taxon>Eucalyptus</taxon>
    </lineage>
</organism>
<dbReference type="InParanoid" id="A0A059DKJ0"/>
<sequence>MNSPTVFISVVELVLLSNGSLRVSSSTSPPKDPFLGIALEDVKYYSSSNRIKCKDGSKKFTRAQVNDDFCDCPNGTDEPGTSACPNGKFYCRNAGHVPVIIFSSRVNDGICGFPSLMSLDNFYF</sequence>
<evidence type="ECO:0000256" key="1">
    <source>
        <dbReference type="SAM" id="SignalP"/>
    </source>
</evidence>
<dbReference type="EMBL" id="KK198753">
    <property type="protein sequence ID" value="KCW90912.1"/>
    <property type="molecule type" value="Genomic_DNA"/>
</dbReference>
<dbReference type="STRING" id="71139.A0A059DKJ0"/>
<feature type="domain" description="Glucosidase II beta subunit N-terminal" evidence="2">
    <location>
        <begin position="21"/>
        <end position="113"/>
    </location>
</feature>
<reference evidence="3" key="1">
    <citation type="submission" date="2013-07" db="EMBL/GenBank/DDBJ databases">
        <title>The genome of Eucalyptus grandis.</title>
        <authorList>
            <person name="Schmutz J."/>
            <person name="Hayes R."/>
            <person name="Myburg A."/>
            <person name="Tuskan G."/>
            <person name="Grattapaglia D."/>
            <person name="Rokhsar D.S."/>
        </authorList>
    </citation>
    <scope>NUCLEOTIDE SEQUENCE</scope>
    <source>
        <tissue evidence="3">Leaf extractions</tissue>
    </source>
</reference>
<dbReference type="InterPro" id="IPR039794">
    <property type="entry name" value="Gtb1-like"/>
</dbReference>
<proteinExistence type="predicted"/>